<evidence type="ECO:0000256" key="3">
    <source>
        <dbReference type="ARBA" id="ARBA00012595"/>
    </source>
</evidence>
<accession>A0A552WU27</accession>
<dbReference type="Pfam" id="PF02653">
    <property type="entry name" value="BPD_transp_2"/>
    <property type="match status" value="1"/>
</dbReference>
<keyword evidence="5" id="KW-1003">Cell membrane</keyword>
<dbReference type="EMBL" id="VJXR01000012">
    <property type="protein sequence ID" value="TRW46185.1"/>
    <property type="molecule type" value="Genomic_DNA"/>
</dbReference>
<reference evidence="14 15" key="1">
    <citation type="submission" date="2019-07" db="EMBL/GenBank/DDBJ databases">
        <title>Georgenia wutianyii sp. nov. and Georgenia *** sp. nov. isolated from plateau pika (Ochotona curzoniae) in the Qinghai-Tibet plateau of China.</title>
        <authorList>
            <person name="Tian Z."/>
        </authorList>
    </citation>
    <scope>NUCLEOTIDE SEQUENCE [LARGE SCALE GENOMIC DNA]</scope>
    <source>
        <strain evidence="14 15">Z446</strain>
    </source>
</reference>
<evidence type="ECO:0000256" key="10">
    <source>
        <dbReference type="ARBA" id="ARBA00030238"/>
    </source>
</evidence>
<evidence type="ECO:0000256" key="1">
    <source>
        <dbReference type="ARBA" id="ARBA00000548"/>
    </source>
</evidence>
<dbReference type="Gene3D" id="2.60.40.10">
    <property type="entry name" value="Immunoglobulins"/>
    <property type="match status" value="1"/>
</dbReference>
<feature type="transmembrane region" description="Helical" evidence="13">
    <location>
        <begin position="330"/>
        <end position="354"/>
    </location>
</feature>
<evidence type="ECO:0000256" key="11">
    <source>
        <dbReference type="ARBA" id="ARBA00037998"/>
    </source>
</evidence>
<keyword evidence="15" id="KW-1185">Reference proteome</keyword>
<dbReference type="GO" id="GO:0022857">
    <property type="term" value="F:transmembrane transporter activity"/>
    <property type="evidence" value="ECO:0007669"/>
    <property type="project" value="InterPro"/>
</dbReference>
<evidence type="ECO:0000313" key="15">
    <source>
        <dbReference type="Proteomes" id="UP000318693"/>
    </source>
</evidence>
<dbReference type="InterPro" id="IPR013784">
    <property type="entry name" value="Carb-bd-like_fold"/>
</dbReference>
<evidence type="ECO:0000256" key="8">
    <source>
        <dbReference type="ARBA" id="ARBA00022989"/>
    </source>
</evidence>
<dbReference type="CDD" id="cd06582">
    <property type="entry name" value="TM_PBP1_LivH_like"/>
    <property type="match status" value="1"/>
</dbReference>
<evidence type="ECO:0000256" key="7">
    <source>
        <dbReference type="ARBA" id="ARBA00022970"/>
    </source>
</evidence>
<feature type="compositionally biased region" description="Gly residues" evidence="12">
    <location>
        <begin position="161"/>
        <end position="178"/>
    </location>
</feature>
<gene>
    <name evidence="14" type="ORF">FJ693_06235</name>
</gene>
<evidence type="ECO:0000256" key="9">
    <source>
        <dbReference type="ARBA" id="ARBA00023136"/>
    </source>
</evidence>
<dbReference type="GO" id="GO:0005886">
    <property type="term" value="C:plasma membrane"/>
    <property type="evidence" value="ECO:0007669"/>
    <property type="project" value="UniProtKB-SubCell"/>
</dbReference>
<evidence type="ECO:0000256" key="12">
    <source>
        <dbReference type="SAM" id="MobiDB-lite"/>
    </source>
</evidence>
<protein>
    <recommendedName>
        <fullName evidence="3">alpha-amylase</fullName>
        <ecNumber evidence="3">3.2.1.1</ecNumber>
    </recommendedName>
    <alternativeName>
        <fullName evidence="10">1,4-alpha-D-glucan glucanohydrolase</fullName>
    </alternativeName>
</protein>
<evidence type="ECO:0000256" key="6">
    <source>
        <dbReference type="ARBA" id="ARBA00022692"/>
    </source>
</evidence>
<comment type="caution">
    <text evidence="14">The sequence shown here is derived from an EMBL/GenBank/DDBJ whole genome shotgun (WGS) entry which is preliminary data.</text>
</comment>
<keyword evidence="4" id="KW-0813">Transport</keyword>
<dbReference type="GO" id="GO:0030246">
    <property type="term" value="F:carbohydrate binding"/>
    <property type="evidence" value="ECO:0007669"/>
    <property type="project" value="InterPro"/>
</dbReference>
<keyword evidence="6 13" id="KW-0812">Transmembrane</keyword>
<evidence type="ECO:0000256" key="2">
    <source>
        <dbReference type="ARBA" id="ARBA00004651"/>
    </source>
</evidence>
<feature type="transmembrane region" description="Helical" evidence="13">
    <location>
        <begin position="243"/>
        <end position="272"/>
    </location>
</feature>
<keyword evidence="8 13" id="KW-1133">Transmembrane helix</keyword>
<dbReference type="InterPro" id="IPR052157">
    <property type="entry name" value="BCAA_transport_permease"/>
</dbReference>
<dbReference type="GO" id="GO:0005975">
    <property type="term" value="P:carbohydrate metabolic process"/>
    <property type="evidence" value="ECO:0007669"/>
    <property type="project" value="UniProtKB-ARBA"/>
</dbReference>
<comment type="similarity">
    <text evidence="11">Belongs to the binding-protein-dependent transport system permease family. LivHM subfamily.</text>
</comment>
<feature type="transmembrane region" description="Helical" evidence="13">
    <location>
        <begin position="458"/>
        <end position="474"/>
    </location>
</feature>
<dbReference type="InterPro" id="IPR001851">
    <property type="entry name" value="ABC_transp_permease"/>
</dbReference>
<comment type="subcellular location">
    <subcellularLocation>
        <location evidence="2">Cell membrane</location>
        <topology evidence="2">Multi-pass membrane protein</topology>
    </subcellularLocation>
</comment>
<dbReference type="PANTHER" id="PTHR11795:SF449">
    <property type="entry name" value="BRANCHED-CHAIN AMINO ACID TRANSPORT PERMEASE PROTEIN LIVH-RELATED"/>
    <property type="match status" value="1"/>
</dbReference>
<feature type="transmembrane region" description="Helical" evidence="13">
    <location>
        <begin position="418"/>
        <end position="446"/>
    </location>
</feature>
<dbReference type="GO" id="GO:0004556">
    <property type="term" value="F:alpha-amylase activity"/>
    <property type="evidence" value="ECO:0007669"/>
    <property type="project" value="UniProtKB-EC"/>
</dbReference>
<keyword evidence="7" id="KW-0029">Amino-acid transport</keyword>
<feature type="region of interest" description="Disordered" evidence="12">
    <location>
        <begin position="138"/>
        <end position="178"/>
    </location>
</feature>
<evidence type="ECO:0000256" key="5">
    <source>
        <dbReference type="ARBA" id="ARBA00022475"/>
    </source>
</evidence>
<feature type="compositionally biased region" description="Low complexity" evidence="12">
    <location>
        <begin position="149"/>
        <end position="160"/>
    </location>
</feature>
<dbReference type="EC" id="3.2.1.1" evidence="3"/>
<feature type="transmembrane region" description="Helical" evidence="13">
    <location>
        <begin position="386"/>
        <end position="406"/>
    </location>
</feature>
<dbReference type="SUPFAM" id="SSF49452">
    <property type="entry name" value="Starch-binding domain-like"/>
    <property type="match status" value="1"/>
</dbReference>
<name>A0A552WU27_9MICO</name>
<comment type="catalytic activity">
    <reaction evidence="1">
        <text>Endohydrolysis of (1-&gt;4)-alpha-D-glucosidic linkages in polysaccharides containing three or more (1-&gt;4)-alpha-linked D-glucose units.</text>
        <dbReference type="EC" id="3.2.1.1"/>
    </reaction>
</comment>
<keyword evidence="9 13" id="KW-0472">Membrane</keyword>
<feature type="transmembrane region" description="Helical" evidence="13">
    <location>
        <begin position="201"/>
        <end position="223"/>
    </location>
</feature>
<evidence type="ECO:0000256" key="13">
    <source>
        <dbReference type="SAM" id="Phobius"/>
    </source>
</evidence>
<proteinExistence type="inferred from homology"/>
<evidence type="ECO:0000256" key="4">
    <source>
        <dbReference type="ARBA" id="ARBA00022448"/>
    </source>
</evidence>
<dbReference type="InterPro" id="IPR013783">
    <property type="entry name" value="Ig-like_fold"/>
</dbReference>
<organism evidence="14 15">
    <name type="scientific">Georgenia yuyongxinii</name>
    <dbReference type="NCBI Taxonomy" id="2589797"/>
    <lineage>
        <taxon>Bacteria</taxon>
        <taxon>Bacillati</taxon>
        <taxon>Actinomycetota</taxon>
        <taxon>Actinomycetes</taxon>
        <taxon>Micrococcales</taxon>
        <taxon>Bogoriellaceae</taxon>
        <taxon>Georgenia</taxon>
    </lineage>
</organism>
<dbReference type="AlphaFoldDB" id="A0A552WU27"/>
<feature type="transmembrane region" description="Helical" evidence="13">
    <location>
        <begin position="292"/>
        <end position="318"/>
    </location>
</feature>
<dbReference type="Proteomes" id="UP000318693">
    <property type="component" value="Unassembled WGS sequence"/>
</dbReference>
<sequence>MTPGATSTHARPGLLALLLVLIAGTLLTVAPTPWTPHAAAATAEACVPDAATGCLGGTIRTADGEPAVGVVLRVTGEGATVEATTDATGRWTAAVTAAGEYAVEVDPATLPAGETLRDPANNPRTVVAELGSSAGTLFPLGAPTGGGATPSPSGPTETGSGDAGEGGGAEPGTAEGGGDVAVSAETAAAAGASTAGRVAQLVVSGLIFGLLFALASVGLSLLYGTTGLSNFAHGEQVTLGALLAYFFAQTLGMPLAVAGALAVLIGLISGYLQDRGIWAPLRRRGVGLVQQLIVTIGLSLALQYTFNLFAGGGVLRIVTSNPEIIEIGPVRLTIQSLVSVIIAIVVLGGIGYALTSTRIGRATRAVSDNPALAAASGINVDRIVRMVWTAGAGLAALGGVLLGLYFSATRWNMGTALLLLMFAAVTLGGLGTAFGALVGSLVIGLVVELSTLFIPSDMRYAAAMAILVLVLLVRPQGILGRSQRVG</sequence>
<dbReference type="PANTHER" id="PTHR11795">
    <property type="entry name" value="BRANCHED-CHAIN AMINO ACID TRANSPORT SYSTEM PERMEASE PROTEIN LIVH"/>
    <property type="match status" value="1"/>
</dbReference>
<evidence type="ECO:0000313" key="14">
    <source>
        <dbReference type="EMBL" id="TRW46185.1"/>
    </source>
</evidence>
<dbReference type="GO" id="GO:0006865">
    <property type="term" value="P:amino acid transport"/>
    <property type="evidence" value="ECO:0007669"/>
    <property type="project" value="UniProtKB-KW"/>
</dbReference>